<keyword evidence="2" id="KW-1185">Reference proteome</keyword>
<reference evidence="1" key="1">
    <citation type="submission" date="2020-09" db="EMBL/GenBank/DDBJ databases">
        <title>Genome seq and assembly of Tianweitania sp.</title>
        <authorList>
            <person name="Chhetri G."/>
        </authorList>
    </citation>
    <scope>NUCLEOTIDE SEQUENCE</scope>
    <source>
        <strain evidence="1">Rool2</strain>
    </source>
</reference>
<dbReference type="Proteomes" id="UP000643405">
    <property type="component" value="Unassembled WGS sequence"/>
</dbReference>
<sequence>MFLTTISDDEASGRTAEIYAAEREAMGFVMAATRCWTTRPDLLPLYEDFFEGVKANFSLPKRDWRLITLIAAKNVPSKYCSIVYGGQLVDDLGSAEQVIAVQRDFRSAGLSRRDVVMLSYAETIAQNASRIGQQDIDELRSVGFTDQQISDIALCAALRCFAARFFDATGAGPEAFFLERSPEITEAFTASLNRP</sequence>
<dbReference type="SUPFAM" id="SSF69118">
    <property type="entry name" value="AhpD-like"/>
    <property type="match status" value="1"/>
</dbReference>
<accession>A0A8J6TY65</accession>
<evidence type="ECO:0000313" key="2">
    <source>
        <dbReference type="Proteomes" id="UP000643405"/>
    </source>
</evidence>
<gene>
    <name evidence="1" type="ORF">ICI42_06320</name>
</gene>
<name>A0A8J6TY65_9HYPH</name>
<protein>
    <submittedName>
        <fullName evidence="1">Alkylhydroperoxidase</fullName>
    </submittedName>
</protein>
<dbReference type="PANTHER" id="PTHR35446:SF2">
    <property type="entry name" value="CARBOXYMUCONOLACTONE DECARBOXYLASE-LIKE DOMAIN-CONTAINING PROTEIN"/>
    <property type="match status" value="1"/>
</dbReference>
<dbReference type="Gene3D" id="1.20.1290.10">
    <property type="entry name" value="AhpD-like"/>
    <property type="match status" value="1"/>
</dbReference>
<organism evidence="1 2">
    <name type="scientific">Oryzicola mucosus</name>
    <dbReference type="NCBI Taxonomy" id="2767425"/>
    <lineage>
        <taxon>Bacteria</taxon>
        <taxon>Pseudomonadati</taxon>
        <taxon>Pseudomonadota</taxon>
        <taxon>Alphaproteobacteria</taxon>
        <taxon>Hyphomicrobiales</taxon>
        <taxon>Phyllobacteriaceae</taxon>
        <taxon>Oryzicola</taxon>
    </lineage>
</organism>
<dbReference type="InterPro" id="IPR029032">
    <property type="entry name" value="AhpD-like"/>
</dbReference>
<evidence type="ECO:0000313" key="1">
    <source>
        <dbReference type="EMBL" id="MBD0414266.1"/>
    </source>
</evidence>
<dbReference type="RefSeq" id="WP_188163631.1">
    <property type="nucleotide sequence ID" value="NZ_JACVVX010000001.1"/>
</dbReference>
<proteinExistence type="predicted"/>
<dbReference type="AlphaFoldDB" id="A0A8J6TY65"/>
<comment type="caution">
    <text evidence="1">The sequence shown here is derived from an EMBL/GenBank/DDBJ whole genome shotgun (WGS) entry which is preliminary data.</text>
</comment>
<dbReference type="EMBL" id="JACVVX010000001">
    <property type="protein sequence ID" value="MBD0414266.1"/>
    <property type="molecule type" value="Genomic_DNA"/>
</dbReference>
<dbReference type="PANTHER" id="PTHR35446">
    <property type="entry name" value="SI:CH211-175M2.5"/>
    <property type="match status" value="1"/>
</dbReference>